<dbReference type="Proteomes" id="UP000177885">
    <property type="component" value="Unassembled WGS sequence"/>
</dbReference>
<organism evidence="3 4">
    <name type="scientific">Candidatus Uhrbacteria bacterium RIFCSPHIGHO2_01_FULL_63_20</name>
    <dbReference type="NCBI Taxonomy" id="1802385"/>
    <lineage>
        <taxon>Bacteria</taxon>
        <taxon>Candidatus Uhriibacteriota</taxon>
    </lineage>
</organism>
<dbReference type="AlphaFoldDB" id="A0A1F7TKV0"/>
<evidence type="ECO:0000313" key="4">
    <source>
        <dbReference type="Proteomes" id="UP000177885"/>
    </source>
</evidence>
<feature type="coiled-coil region" evidence="1">
    <location>
        <begin position="56"/>
        <end position="105"/>
    </location>
</feature>
<protein>
    <submittedName>
        <fullName evidence="3">Uncharacterized protein</fullName>
    </submittedName>
</protein>
<dbReference type="EMBL" id="MGDT01000007">
    <property type="protein sequence ID" value="OGL66592.1"/>
    <property type="molecule type" value="Genomic_DNA"/>
</dbReference>
<gene>
    <name evidence="3" type="ORF">A2856_02835</name>
</gene>
<comment type="caution">
    <text evidence="3">The sequence shown here is derived from an EMBL/GenBank/DDBJ whole genome shotgun (WGS) entry which is preliminary data.</text>
</comment>
<reference evidence="3 4" key="1">
    <citation type="journal article" date="2016" name="Nat. Commun.">
        <title>Thousands of microbial genomes shed light on interconnected biogeochemical processes in an aquifer system.</title>
        <authorList>
            <person name="Anantharaman K."/>
            <person name="Brown C.T."/>
            <person name="Hug L.A."/>
            <person name="Sharon I."/>
            <person name="Castelle C.J."/>
            <person name="Probst A.J."/>
            <person name="Thomas B.C."/>
            <person name="Singh A."/>
            <person name="Wilkins M.J."/>
            <person name="Karaoz U."/>
            <person name="Brodie E.L."/>
            <person name="Williams K.H."/>
            <person name="Hubbard S.S."/>
            <person name="Banfield J.F."/>
        </authorList>
    </citation>
    <scope>NUCLEOTIDE SEQUENCE [LARGE SCALE GENOMIC DNA]</scope>
</reference>
<evidence type="ECO:0000256" key="2">
    <source>
        <dbReference type="SAM" id="MobiDB-lite"/>
    </source>
</evidence>
<dbReference type="STRING" id="1802385.A2856_02835"/>
<feature type="compositionally biased region" description="Polar residues" evidence="2">
    <location>
        <begin position="1"/>
        <end position="10"/>
    </location>
</feature>
<sequence>MNDESGSPASETPAEEKGPASWKPRVLKIEVMPNIDIPSASDDQLVSEGVRADTFLETLRELIADTEEYLKRIQVEKEQRVEDERRQLQEDEERIKARKKRLETLSPRKRETE</sequence>
<name>A0A1F7TKV0_9BACT</name>
<proteinExistence type="predicted"/>
<keyword evidence="1" id="KW-0175">Coiled coil</keyword>
<accession>A0A1F7TKV0</accession>
<feature type="region of interest" description="Disordered" evidence="2">
    <location>
        <begin position="1"/>
        <end position="24"/>
    </location>
</feature>
<evidence type="ECO:0000313" key="3">
    <source>
        <dbReference type="EMBL" id="OGL66592.1"/>
    </source>
</evidence>
<evidence type="ECO:0000256" key="1">
    <source>
        <dbReference type="SAM" id="Coils"/>
    </source>
</evidence>